<proteinExistence type="predicted"/>
<dbReference type="RefSeq" id="XP_031381404.1">
    <property type="nucleotide sequence ID" value="XM_031525544.1"/>
</dbReference>
<name>A0A6P8CG42_PUNGR</name>
<dbReference type="OrthoDB" id="202415at2759"/>
<dbReference type="SMART" id="SM00672">
    <property type="entry name" value="CAP10"/>
    <property type="match status" value="1"/>
</dbReference>
<dbReference type="Proteomes" id="UP000515151">
    <property type="component" value="Chromosome 1"/>
</dbReference>
<keyword evidence="1" id="KW-1133">Transmembrane helix</keyword>
<gene>
    <name evidence="4" type="primary">LOC116196032</name>
</gene>
<dbReference type="Pfam" id="PF05686">
    <property type="entry name" value="Glyco_transf_90"/>
    <property type="match status" value="1"/>
</dbReference>
<keyword evidence="1" id="KW-0812">Transmembrane</keyword>
<dbReference type="PANTHER" id="PTHR12203">
    <property type="entry name" value="KDEL LYS-ASP-GLU-LEU CONTAINING - RELATED"/>
    <property type="match status" value="1"/>
</dbReference>
<dbReference type="GeneID" id="116196032"/>
<protein>
    <submittedName>
        <fullName evidence="4">Protein O-glucosyltransferase 1-like isoform X1</fullName>
    </submittedName>
</protein>
<keyword evidence="3" id="KW-1185">Reference proteome</keyword>
<evidence type="ECO:0000313" key="3">
    <source>
        <dbReference type="Proteomes" id="UP000515151"/>
    </source>
</evidence>
<reference evidence="3" key="1">
    <citation type="journal article" date="2020" name="Plant Biotechnol. J.">
        <title>The pomegranate (Punica granatum L.) draft genome dissects genetic divergence between soft- and hard-seeded cultivars.</title>
        <authorList>
            <person name="Luo X."/>
            <person name="Li H."/>
            <person name="Wu Z."/>
            <person name="Yao W."/>
            <person name="Zhao P."/>
            <person name="Cao D."/>
            <person name="Yu H."/>
            <person name="Li K."/>
            <person name="Poudel K."/>
            <person name="Zhao D."/>
            <person name="Zhang F."/>
            <person name="Xia X."/>
            <person name="Chen L."/>
            <person name="Wang Q."/>
            <person name="Jing D."/>
            <person name="Cao S."/>
        </authorList>
    </citation>
    <scope>NUCLEOTIDE SEQUENCE [LARGE SCALE GENOMIC DNA]</scope>
    <source>
        <strain evidence="3">cv. Tunisia</strain>
    </source>
</reference>
<dbReference type="AlphaFoldDB" id="A0A6P8CG42"/>
<feature type="domain" description="Glycosyl transferase CAP10" evidence="2">
    <location>
        <begin position="175"/>
        <end position="438"/>
    </location>
</feature>
<accession>A0A6P8CG42</accession>
<keyword evidence="1" id="KW-0472">Membrane</keyword>
<organism evidence="3 4">
    <name type="scientific">Punica granatum</name>
    <name type="common">Pomegranate</name>
    <dbReference type="NCBI Taxonomy" id="22663"/>
    <lineage>
        <taxon>Eukaryota</taxon>
        <taxon>Viridiplantae</taxon>
        <taxon>Streptophyta</taxon>
        <taxon>Embryophyta</taxon>
        <taxon>Tracheophyta</taxon>
        <taxon>Spermatophyta</taxon>
        <taxon>Magnoliopsida</taxon>
        <taxon>eudicotyledons</taxon>
        <taxon>Gunneridae</taxon>
        <taxon>Pentapetalae</taxon>
        <taxon>rosids</taxon>
        <taxon>malvids</taxon>
        <taxon>Myrtales</taxon>
        <taxon>Lythraceae</taxon>
        <taxon>Punica</taxon>
    </lineage>
</organism>
<sequence>MFCHDDIVKLRRHLALVVRWQQLKKRGAAITAVLFFSIFALVGAIVNVAWINGPTFSSAARMALFGTPKGRLKCTNSSGSLKYTCPRNNYPTDHQVRQSSSSCPSYFQWIHEDLRPWREMGITQDMIRGARKTAHFKLVIVNGRAYMEKYKPSLPARDQFTLWGILQLLRWYPGRLPDLELMFDCDDRPVIRRKDFQGPRKPPPPPLFRYCRDDWTLDIVFPDWTFWGWHIFLSSWHVYMSCRPDVNIKPWKQSLKDIKEGNERTVWEERVPYAYWRGNPYVCPSRQDLLKCNVSDKYDWNARLYIQNWNEQAKAGFKQSNLANQCTHRYKIYVEGWAWSVSEKYIFACDSMTLRVRPNFYDFFARGMVPLKHFWPIRDNSKCTSLKFAVEWGNNYTDKAKGIAEAGSQYIHEDVKMEYVYDFMFHILNEYAKLLRFKPTVPAGAVELCPEVMLCNATGRHKEFMIESMVESPSESAPCTLPLPYEPAELQAFLDLKANSTRQVEMWENEYWQNQNRRN</sequence>
<dbReference type="InterPro" id="IPR051091">
    <property type="entry name" value="O-Glucosyltr/Glycosyltrsf_90"/>
</dbReference>
<feature type="transmembrane region" description="Helical" evidence="1">
    <location>
        <begin position="28"/>
        <end position="51"/>
    </location>
</feature>
<dbReference type="InterPro" id="IPR006598">
    <property type="entry name" value="CAP10"/>
</dbReference>
<dbReference type="PANTHER" id="PTHR12203:SF74">
    <property type="entry name" value="GLYCOSYLTRANSFERASE"/>
    <property type="match status" value="1"/>
</dbReference>
<evidence type="ECO:0000256" key="1">
    <source>
        <dbReference type="SAM" id="Phobius"/>
    </source>
</evidence>
<evidence type="ECO:0000313" key="4">
    <source>
        <dbReference type="RefSeq" id="XP_031381404.1"/>
    </source>
</evidence>
<evidence type="ECO:0000259" key="2">
    <source>
        <dbReference type="SMART" id="SM00672"/>
    </source>
</evidence>
<reference evidence="4" key="2">
    <citation type="submission" date="2025-08" db="UniProtKB">
        <authorList>
            <consortium name="RefSeq"/>
        </authorList>
    </citation>
    <scope>IDENTIFICATION</scope>
    <source>
        <tissue evidence="4">Leaf</tissue>
    </source>
</reference>